<dbReference type="Gene3D" id="1.25.40.10">
    <property type="entry name" value="Tetratricopeptide repeat domain"/>
    <property type="match status" value="1"/>
</dbReference>
<keyword evidence="3" id="KW-1185">Reference proteome</keyword>
<proteinExistence type="predicted"/>
<reference evidence="2 3" key="1">
    <citation type="submission" date="2019-03" db="EMBL/GenBank/DDBJ databases">
        <title>Genomic Encyclopedia of Type Strains, Phase IV (KMG-IV): sequencing the most valuable type-strain genomes for metagenomic binning, comparative biology and taxonomic classification.</title>
        <authorList>
            <person name="Goeker M."/>
        </authorList>
    </citation>
    <scope>NUCLEOTIDE SEQUENCE [LARGE SCALE GENOMIC DNA]</scope>
    <source>
        <strain evidence="2 3">DSM 45934</strain>
    </source>
</reference>
<evidence type="ECO:0000313" key="3">
    <source>
        <dbReference type="Proteomes" id="UP000295680"/>
    </source>
</evidence>
<dbReference type="Proteomes" id="UP000295680">
    <property type="component" value="Unassembled WGS sequence"/>
</dbReference>
<gene>
    <name evidence="2" type="ORF">EV192_11641</name>
</gene>
<sequence length="520" mass="57124">MLYSPTRGDDRVGGKARPNALLAAVVEEARLSHKGFAARVRVEAARIGHKASPDHVAVSRWLAGGVPHEATIRCIVAVLSAKLGRKLTPADLGFDVATPSPDQDSEAGSGDEPLALADEAAQYPEKIDQVAEVMDRLTEGDLADRPFMVNADWSSATAPSVITSYLFGEPQQLVIASGPVTSAGIEVAERIRSTIRYFLELDFQFGGGHVRKMLTFYWRTEIVDELRRSYPESVRREIFAAAADAAQILGWSAYDTGRHWLAQRYYYLGLRLAREAKDHLMGGRILSNLSHQANYLGKFNDAIQFARAAQSATFGRSTATVDAMFLSMEARALASLGDERGSIEALHRAEQVFDRSDSSKDPSWISYFDDLELAGEAAHCFRDLGKPHEVQRFIEQAIDPVRTPPRTRAFIGMVHAAGALNAGNLEEAISIATTSLNTDRSLKSQRYLRYLADFREAIVLEHAEHPSVRQFAELLRASYPTLWSPPESRTPASQVTAHLEASASAPDTPQQSPPTHQRSA</sequence>
<dbReference type="EMBL" id="SLWS01000016">
    <property type="protein sequence ID" value="TCO47988.1"/>
    <property type="molecule type" value="Genomic_DNA"/>
</dbReference>
<evidence type="ECO:0000313" key="2">
    <source>
        <dbReference type="EMBL" id="TCO47988.1"/>
    </source>
</evidence>
<organism evidence="2 3">
    <name type="scientific">Actinocrispum wychmicini</name>
    <dbReference type="NCBI Taxonomy" id="1213861"/>
    <lineage>
        <taxon>Bacteria</taxon>
        <taxon>Bacillati</taxon>
        <taxon>Actinomycetota</taxon>
        <taxon>Actinomycetes</taxon>
        <taxon>Pseudonocardiales</taxon>
        <taxon>Pseudonocardiaceae</taxon>
        <taxon>Actinocrispum</taxon>
    </lineage>
</organism>
<dbReference type="SUPFAM" id="SSF48452">
    <property type="entry name" value="TPR-like"/>
    <property type="match status" value="1"/>
</dbReference>
<dbReference type="AlphaFoldDB" id="A0A4R2IV56"/>
<evidence type="ECO:0000256" key="1">
    <source>
        <dbReference type="SAM" id="MobiDB-lite"/>
    </source>
</evidence>
<accession>A0A4R2IV56</accession>
<evidence type="ECO:0008006" key="4">
    <source>
        <dbReference type="Google" id="ProtNLM"/>
    </source>
</evidence>
<name>A0A4R2IV56_9PSEU</name>
<comment type="caution">
    <text evidence="2">The sequence shown here is derived from an EMBL/GenBank/DDBJ whole genome shotgun (WGS) entry which is preliminary data.</text>
</comment>
<feature type="region of interest" description="Disordered" evidence="1">
    <location>
        <begin position="483"/>
        <end position="520"/>
    </location>
</feature>
<protein>
    <recommendedName>
        <fullName evidence="4">Tetratricopeptide repeat protein</fullName>
    </recommendedName>
</protein>
<dbReference type="InterPro" id="IPR011990">
    <property type="entry name" value="TPR-like_helical_dom_sf"/>
</dbReference>
<feature type="compositionally biased region" description="Polar residues" evidence="1">
    <location>
        <begin position="505"/>
        <end position="520"/>
    </location>
</feature>